<proteinExistence type="predicted"/>
<name>A0A0C2CUP7_9BACT</name>
<dbReference type="NCBIfam" id="TIGR02464">
    <property type="entry name" value="ribofla_fusion"/>
    <property type="match status" value="1"/>
</dbReference>
<dbReference type="Pfam" id="PF08719">
    <property type="entry name" value="NADAR"/>
    <property type="match status" value="1"/>
</dbReference>
<evidence type="ECO:0000256" key="2">
    <source>
        <dbReference type="ARBA" id="ARBA00000751"/>
    </source>
</evidence>
<comment type="catalytic activity">
    <reaction evidence="1">
        <text>5-amino-6-(5-phospho-D-ribosylamino)uracil + H2O = 5,6-diaminouracil + D-ribose 5-phosphate</text>
        <dbReference type="Rhea" id="RHEA:55020"/>
        <dbReference type="ChEBI" id="CHEBI:15377"/>
        <dbReference type="ChEBI" id="CHEBI:46252"/>
        <dbReference type="ChEBI" id="CHEBI:58453"/>
        <dbReference type="ChEBI" id="CHEBI:78346"/>
    </reaction>
</comment>
<accession>A0A0C2CUP7</accession>
<evidence type="ECO:0000259" key="3">
    <source>
        <dbReference type="Pfam" id="PF08719"/>
    </source>
</evidence>
<evidence type="ECO:0000313" key="5">
    <source>
        <dbReference type="Proteomes" id="UP000031599"/>
    </source>
</evidence>
<dbReference type="CDD" id="cd15457">
    <property type="entry name" value="NADAR"/>
    <property type="match status" value="1"/>
</dbReference>
<comment type="catalytic activity">
    <reaction evidence="2">
        <text>2,5-diamino-6-hydroxy-4-(5-phosphoribosylamino)-pyrimidine + H2O = 2,5,6-triamino-4-hydroxypyrimidine + D-ribose 5-phosphate</text>
        <dbReference type="Rhea" id="RHEA:23436"/>
        <dbReference type="ChEBI" id="CHEBI:15377"/>
        <dbReference type="ChEBI" id="CHEBI:58614"/>
        <dbReference type="ChEBI" id="CHEBI:78346"/>
        <dbReference type="ChEBI" id="CHEBI:137796"/>
    </reaction>
</comment>
<evidence type="ECO:0000313" key="4">
    <source>
        <dbReference type="EMBL" id="KIG14846.1"/>
    </source>
</evidence>
<keyword evidence="4" id="KW-0378">Hydrolase</keyword>
<dbReference type="Proteomes" id="UP000031599">
    <property type="component" value="Unassembled WGS sequence"/>
</dbReference>
<dbReference type="RefSeq" id="WP_052552875.1">
    <property type="nucleotide sequence ID" value="NZ_JMCC02000065.1"/>
</dbReference>
<protein>
    <submittedName>
        <fullName evidence="4">GTP cyclohydrolase II</fullName>
    </submittedName>
</protein>
<dbReference type="InterPro" id="IPR037238">
    <property type="entry name" value="YbiA-like_sf"/>
</dbReference>
<dbReference type="Gene3D" id="1.10.357.40">
    <property type="entry name" value="YbiA-like"/>
    <property type="match status" value="1"/>
</dbReference>
<dbReference type="InterPro" id="IPR012816">
    <property type="entry name" value="NADAR"/>
</dbReference>
<reference evidence="4 5" key="1">
    <citation type="submission" date="2014-12" db="EMBL/GenBank/DDBJ databases">
        <title>Genome assembly of Enhygromyxa salina DSM 15201.</title>
        <authorList>
            <person name="Sharma G."/>
            <person name="Subramanian S."/>
        </authorList>
    </citation>
    <scope>NUCLEOTIDE SEQUENCE [LARGE SCALE GENOMIC DNA]</scope>
    <source>
        <strain evidence="4 5">DSM 15201</strain>
    </source>
</reference>
<gene>
    <name evidence="4" type="ORF">DB30_06299</name>
</gene>
<evidence type="ECO:0000256" key="1">
    <source>
        <dbReference type="ARBA" id="ARBA00000022"/>
    </source>
</evidence>
<feature type="domain" description="NADAR" evidence="3">
    <location>
        <begin position="7"/>
        <end position="144"/>
    </location>
</feature>
<comment type="caution">
    <text evidence="4">The sequence shown here is derived from an EMBL/GenBank/DDBJ whole genome shotgun (WGS) entry which is preliminary data.</text>
</comment>
<sequence>MTERLQFYRQDDLLGEFSNFSSHPIELDGQTWATTEHYFQAQKFEDPKLREQVRLAPGPGPAAKLGRRLPGLRSDWEQVKEAVMLDALRAKFDQHPRLARLLLSTGDAELVEHTRNDSYWADGGDGSGRNRLGVLLMQLRGELRARDA</sequence>
<dbReference type="SUPFAM" id="SSF143990">
    <property type="entry name" value="YbiA-like"/>
    <property type="match status" value="1"/>
</dbReference>
<dbReference type="GO" id="GO:0016787">
    <property type="term" value="F:hydrolase activity"/>
    <property type="evidence" value="ECO:0007669"/>
    <property type="project" value="UniProtKB-KW"/>
</dbReference>
<organism evidence="4 5">
    <name type="scientific">Enhygromyxa salina</name>
    <dbReference type="NCBI Taxonomy" id="215803"/>
    <lineage>
        <taxon>Bacteria</taxon>
        <taxon>Pseudomonadati</taxon>
        <taxon>Myxococcota</taxon>
        <taxon>Polyangia</taxon>
        <taxon>Nannocystales</taxon>
        <taxon>Nannocystaceae</taxon>
        <taxon>Enhygromyxa</taxon>
    </lineage>
</organism>
<dbReference type="EMBL" id="JMCC02000065">
    <property type="protein sequence ID" value="KIG14846.1"/>
    <property type="molecule type" value="Genomic_DNA"/>
</dbReference>
<dbReference type="AlphaFoldDB" id="A0A0C2CUP7"/>